<evidence type="ECO:0000313" key="2">
    <source>
        <dbReference type="Proteomes" id="UP000053718"/>
    </source>
</evidence>
<evidence type="ECO:0000313" key="1">
    <source>
        <dbReference type="EMBL" id="KFZ27746.1"/>
    </source>
</evidence>
<sequence length="71" mass="8214">MDESYRARTFSAHGSFENSFNIVQSSSWLEWVHAESQGYYQGNDIIHYSVITDADCIDVLSEFEPEVDIFE</sequence>
<name>A0A094J5C4_9GAMM</name>
<dbReference type="AlphaFoldDB" id="A0A094J5C4"/>
<dbReference type="Proteomes" id="UP000053718">
    <property type="component" value="Unassembled WGS sequence"/>
</dbReference>
<keyword evidence="2" id="KW-1185">Reference proteome</keyword>
<organism evidence="1 2">
    <name type="scientific">Pseudidiomarina atlantica</name>
    <dbReference type="NCBI Taxonomy" id="1517416"/>
    <lineage>
        <taxon>Bacteria</taxon>
        <taxon>Pseudomonadati</taxon>
        <taxon>Pseudomonadota</taxon>
        <taxon>Gammaproteobacteria</taxon>
        <taxon>Alteromonadales</taxon>
        <taxon>Idiomarinaceae</taxon>
        <taxon>Pseudidiomarina</taxon>
    </lineage>
</organism>
<proteinExistence type="predicted"/>
<reference evidence="1 2" key="1">
    <citation type="submission" date="2014-06" db="EMBL/GenBank/DDBJ databases">
        <title>Draft genome sequence of Idiomarina sp. MCCC 1A10513.</title>
        <authorList>
            <person name="Du J."/>
            <person name="Lai Q."/>
            <person name="Shao Z."/>
        </authorList>
    </citation>
    <scope>NUCLEOTIDE SEQUENCE [LARGE SCALE GENOMIC DNA]</scope>
    <source>
        <strain evidence="1 2">MCCC 1A10513</strain>
    </source>
</reference>
<protein>
    <submittedName>
        <fullName evidence="1">Uncharacterized protein</fullName>
    </submittedName>
</protein>
<comment type="caution">
    <text evidence="1">The sequence shown here is derived from an EMBL/GenBank/DDBJ whole genome shotgun (WGS) entry which is preliminary data.</text>
</comment>
<accession>A0A094J5C4</accession>
<gene>
    <name evidence="1" type="ORF">IDAT_13035</name>
</gene>
<dbReference type="EMBL" id="JPIN01000046">
    <property type="protein sequence ID" value="KFZ27746.1"/>
    <property type="molecule type" value="Genomic_DNA"/>
</dbReference>